<comment type="caution">
    <text evidence="2">The sequence shown here is derived from an EMBL/GenBank/DDBJ whole genome shotgun (WGS) entry which is preliminary data.</text>
</comment>
<organism evidence="2 3">
    <name type="scientific">Artemisia annua</name>
    <name type="common">Sweet wormwood</name>
    <dbReference type="NCBI Taxonomy" id="35608"/>
    <lineage>
        <taxon>Eukaryota</taxon>
        <taxon>Viridiplantae</taxon>
        <taxon>Streptophyta</taxon>
        <taxon>Embryophyta</taxon>
        <taxon>Tracheophyta</taxon>
        <taxon>Spermatophyta</taxon>
        <taxon>Magnoliopsida</taxon>
        <taxon>eudicotyledons</taxon>
        <taxon>Gunneridae</taxon>
        <taxon>Pentapetalae</taxon>
        <taxon>asterids</taxon>
        <taxon>campanulids</taxon>
        <taxon>Asterales</taxon>
        <taxon>Asteraceae</taxon>
        <taxon>Asteroideae</taxon>
        <taxon>Anthemideae</taxon>
        <taxon>Artemisiinae</taxon>
        <taxon>Artemisia</taxon>
    </lineage>
</organism>
<dbReference type="PANTHER" id="PTHR48449:SF1">
    <property type="entry name" value="DUF1985 DOMAIN-CONTAINING PROTEIN"/>
    <property type="match status" value="1"/>
</dbReference>
<dbReference type="AlphaFoldDB" id="A0A2U1NW95"/>
<keyword evidence="3" id="KW-1185">Reference proteome</keyword>
<reference evidence="2 3" key="1">
    <citation type="journal article" date="2018" name="Mol. Plant">
        <title>The genome of Artemisia annua provides insight into the evolution of Asteraceae family and artemisinin biosynthesis.</title>
        <authorList>
            <person name="Shen Q."/>
            <person name="Zhang L."/>
            <person name="Liao Z."/>
            <person name="Wang S."/>
            <person name="Yan T."/>
            <person name="Shi P."/>
            <person name="Liu M."/>
            <person name="Fu X."/>
            <person name="Pan Q."/>
            <person name="Wang Y."/>
            <person name="Lv Z."/>
            <person name="Lu X."/>
            <person name="Zhang F."/>
            <person name="Jiang W."/>
            <person name="Ma Y."/>
            <person name="Chen M."/>
            <person name="Hao X."/>
            <person name="Li L."/>
            <person name="Tang Y."/>
            <person name="Lv G."/>
            <person name="Zhou Y."/>
            <person name="Sun X."/>
            <person name="Brodelius P.E."/>
            <person name="Rose J.K.C."/>
            <person name="Tang K."/>
        </authorList>
    </citation>
    <scope>NUCLEOTIDE SEQUENCE [LARGE SCALE GENOMIC DNA]</scope>
    <source>
        <strain evidence="3">cv. Huhao1</strain>
        <tissue evidence="2">Leaf</tissue>
    </source>
</reference>
<keyword evidence="2" id="KW-0032">Aminotransferase</keyword>
<evidence type="ECO:0000256" key="1">
    <source>
        <dbReference type="SAM" id="MobiDB-lite"/>
    </source>
</evidence>
<sequence length="638" mass="74379">MVPFNPIKLGFENVYWVRIGFRLSNRFSGQLSPAHQENDGMKYKSIVSSSFVVHNWSKTVWNLLNYITVIMFLYHAKVSTRTKLHYLRTIRQKLSANRERLSLFKSTVFGDWLNIKTHSHDNHLLHYLLQHQREVQNPDINTPFYFDIGQHSLEFARQEMCLILGFRFGDVSFANCHKRKSGFKTRILKILRENLRERTQTIKTDHLVKILNDPFEFGSLTNDDAERSLVDEHILVLVDDLYAWNAFPWGEYIWGEFHKRIYNAVLKVRHRHLSEIAERGDSYVSTYTLCGFAFALKVWILETYPNATNWWVKDDSVIPRALAWEDGPKFENADYDLLFGSNYRVRLFPTDVERNQLWWSSSLDFFGRFMPSGSFNDIPPSPGMNTPKVMSGSRPKLTPRRSCSVVRTEVRRSTHIRTEVRRYVEKAMPQVYEQMPPSAEVASQMADMQNQINLLRDLVKHLKPDGFTHMTDMDADIPPRASFVDQMACMQRQITGLQKCIRHIMSDKKSAENDDTMDVEHQSKKSAEKDDTMDVEHDQRNQLKRDTYGCRARSKVNAHRNGRKMVSPGSQSIHTEVQDVVDNLVGSPEYPTVVRMRDLRKMCMGMKWRMLANMCCNEGCSVDDLMDDPANQRPLLNR</sequence>
<dbReference type="OrthoDB" id="1930729at2759"/>
<dbReference type="GO" id="GO:0008483">
    <property type="term" value="F:transaminase activity"/>
    <property type="evidence" value="ECO:0007669"/>
    <property type="project" value="UniProtKB-KW"/>
</dbReference>
<evidence type="ECO:0000313" key="2">
    <source>
        <dbReference type="EMBL" id="PWA77758.1"/>
    </source>
</evidence>
<proteinExistence type="predicted"/>
<name>A0A2U1NW95_ARTAN</name>
<gene>
    <name evidence="2" type="ORF">CTI12_AA129930</name>
</gene>
<feature type="region of interest" description="Disordered" evidence="1">
    <location>
        <begin position="508"/>
        <end position="542"/>
    </location>
</feature>
<dbReference type="PANTHER" id="PTHR48449">
    <property type="entry name" value="DUF1985 DOMAIN-CONTAINING PROTEIN"/>
    <property type="match status" value="1"/>
</dbReference>
<protein>
    <submittedName>
        <fullName evidence="2">Phospholipase-like, Aminotransferase-like mobile domain protein</fullName>
    </submittedName>
</protein>
<keyword evidence="2" id="KW-0808">Transferase</keyword>
<dbReference type="Proteomes" id="UP000245207">
    <property type="component" value="Unassembled WGS sequence"/>
</dbReference>
<dbReference type="EMBL" id="PKPP01002081">
    <property type="protein sequence ID" value="PWA77758.1"/>
    <property type="molecule type" value="Genomic_DNA"/>
</dbReference>
<evidence type="ECO:0000313" key="3">
    <source>
        <dbReference type="Proteomes" id="UP000245207"/>
    </source>
</evidence>
<accession>A0A2U1NW95</accession>